<dbReference type="GO" id="GO:0030288">
    <property type="term" value="C:outer membrane-bounded periplasmic space"/>
    <property type="evidence" value="ECO:0007669"/>
    <property type="project" value="TreeGrafter"/>
</dbReference>
<dbReference type="InterPro" id="IPR001478">
    <property type="entry name" value="PDZ"/>
</dbReference>
<feature type="transmembrane region" description="Helical" evidence="6">
    <location>
        <begin position="12"/>
        <end position="33"/>
    </location>
</feature>
<dbReference type="NCBIfam" id="TIGR00225">
    <property type="entry name" value="prc"/>
    <property type="match status" value="1"/>
</dbReference>
<dbReference type="PANTHER" id="PTHR32060:SF30">
    <property type="entry name" value="CARBOXY-TERMINAL PROCESSING PROTEASE CTPA"/>
    <property type="match status" value="1"/>
</dbReference>
<dbReference type="Gene3D" id="2.30.42.10">
    <property type="match status" value="1"/>
</dbReference>
<dbReference type="Gene3D" id="3.30.750.44">
    <property type="match status" value="1"/>
</dbReference>
<dbReference type="InterPro" id="IPR036034">
    <property type="entry name" value="PDZ_sf"/>
</dbReference>
<evidence type="ECO:0000313" key="9">
    <source>
        <dbReference type="EMBL" id="KPV52530.1"/>
    </source>
</evidence>
<keyword evidence="2 5" id="KW-0645">Protease</keyword>
<dbReference type="Proteomes" id="UP000050509">
    <property type="component" value="Unassembled WGS sequence"/>
</dbReference>
<dbReference type="PANTHER" id="PTHR32060">
    <property type="entry name" value="TAIL-SPECIFIC PROTEASE"/>
    <property type="match status" value="1"/>
</dbReference>
<feature type="domain" description="PDZ" evidence="7">
    <location>
        <begin position="127"/>
        <end position="206"/>
    </location>
</feature>
<evidence type="ECO:0000256" key="1">
    <source>
        <dbReference type="ARBA" id="ARBA00009179"/>
    </source>
</evidence>
<keyword evidence="10" id="KW-1185">Reference proteome</keyword>
<dbReference type="EMBL" id="LJCR01000514">
    <property type="protein sequence ID" value="KPV52530.1"/>
    <property type="molecule type" value="Genomic_DNA"/>
</dbReference>
<dbReference type="SUPFAM" id="SSF52096">
    <property type="entry name" value="ClpP/crotonase"/>
    <property type="match status" value="1"/>
</dbReference>
<proteinExistence type="inferred from homology"/>
<comment type="caution">
    <text evidence="9">The sequence shown here is derived from an EMBL/GenBank/DDBJ whole genome shotgun (WGS) entry which is preliminary data.</text>
</comment>
<dbReference type="SMART" id="SM00228">
    <property type="entry name" value="PDZ"/>
    <property type="match status" value="1"/>
</dbReference>
<protein>
    <submittedName>
        <fullName evidence="9">Carboxyl-terminal protease</fullName>
    </submittedName>
</protein>
<dbReference type="Pfam" id="PF03572">
    <property type="entry name" value="Peptidase_S41"/>
    <property type="match status" value="1"/>
</dbReference>
<dbReference type="AlphaFoldDB" id="A0A0P9F7K3"/>
<evidence type="ECO:0000256" key="3">
    <source>
        <dbReference type="ARBA" id="ARBA00022801"/>
    </source>
</evidence>
<dbReference type="GO" id="GO:0004175">
    <property type="term" value="F:endopeptidase activity"/>
    <property type="evidence" value="ECO:0007669"/>
    <property type="project" value="TreeGrafter"/>
</dbReference>
<keyword evidence="3 5" id="KW-0378">Hydrolase</keyword>
<keyword evidence="4 5" id="KW-0720">Serine protease</keyword>
<evidence type="ECO:0000256" key="5">
    <source>
        <dbReference type="RuleBase" id="RU004404"/>
    </source>
</evidence>
<keyword evidence="6" id="KW-1133">Transmembrane helix</keyword>
<dbReference type="InterPro" id="IPR055210">
    <property type="entry name" value="CtpA/B_N"/>
</dbReference>
<evidence type="ECO:0000259" key="8">
    <source>
        <dbReference type="SMART" id="SM00245"/>
    </source>
</evidence>
<dbReference type="GO" id="GO:0006508">
    <property type="term" value="P:proteolysis"/>
    <property type="evidence" value="ECO:0007669"/>
    <property type="project" value="UniProtKB-KW"/>
</dbReference>
<keyword evidence="6" id="KW-0812">Transmembrane</keyword>
<dbReference type="SMART" id="SM00245">
    <property type="entry name" value="TSPc"/>
    <property type="match status" value="1"/>
</dbReference>
<evidence type="ECO:0000259" key="7">
    <source>
        <dbReference type="SMART" id="SM00228"/>
    </source>
</evidence>
<dbReference type="CDD" id="cd07560">
    <property type="entry name" value="Peptidase_S41_CPP"/>
    <property type="match status" value="1"/>
</dbReference>
<comment type="similarity">
    <text evidence="1 5">Belongs to the peptidase S41A family.</text>
</comment>
<evidence type="ECO:0000256" key="2">
    <source>
        <dbReference type="ARBA" id="ARBA00022670"/>
    </source>
</evidence>
<dbReference type="Gene3D" id="3.90.226.10">
    <property type="entry name" value="2-enoyl-CoA Hydratase, Chain A, domain 1"/>
    <property type="match status" value="1"/>
</dbReference>
<evidence type="ECO:0000313" key="10">
    <source>
        <dbReference type="Proteomes" id="UP000050509"/>
    </source>
</evidence>
<organism evidence="9 10">
    <name type="scientific">Kouleothrix aurantiaca</name>
    <dbReference type="NCBI Taxonomy" id="186479"/>
    <lineage>
        <taxon>Bacteria</taxon>
        <taxon>Bacillati</taxon>
        <taxon>Chloroflexota</taxon>
        <taxon>Chloroflexia</taxon>
        <taxon>Chloroflexales</taxon>
        <taxon>Roseiflexineae</taxon>
        <taxon>Roseiflexaceae</taxon>
        <taxon>Kouleothrix</taxon>
    </lineage>
</organism>
<dbReference type="Pfam" id="PF22694">
    <property type="entry name" value="CtpB_N-like"/>
    <property type="match status" value="1"/>
</dbReference>
<evidence type="ECO:0000256" key="6">
    <source>
        <dbReference type="SAM" id="Phobius"/>
    </source>
</evidence>
<dbReference type="InterPro" id="IPR005151">
    <property type="entry name" value="Tail-specific_protease"/>
</dbReference>
<sequence>MRTSTLLIIQRGIFAGILLCGGFLAGWFSAIILGGRIPYDGDFAALFGPGRAANQGTPAELRTQFNVFWEAWNLVEGEFYHRAPLDRTKMIQGAIRGMLDSLGDRYTVYQEPDLAAQTQDHMQGKLGGIGTYLRISDGKAFLYKPFVNAPAASAGLRQDDEIVSVDGTAIEPLIAGLDVNQAAVKVTTLLRGDAGTTVKLGIRRGQNAPFDVTLTRADIVVPSVDSQMLPQNIAFIHINEFKTTTTAEFDAALRDLLPKQPQGIILDLRNNPGGFLQNAQDVLGHFYNGVALYEDKIGQDLLELRTNVSSNDTRAFDVPLVVLVNNGSASASEIVAGALRDRRANTVLLGETTFGKGSVQNIHTLSDGGNARITIAHWITPNKNEIHGIGITPQYLVPYSETPNDAAPCVSDRKPAEGASTCADSQLASAITLLSSGQAPPPVTPTPKP</sequence>
<dbReference type="GO" id="GO:0007165">
    <property type="term" value="P:signal transduction"/>
    <property type="evidence" value="ECO:0007669"/>
    <property type="project" value="TreeGrafter"/>
</dbReference>
<dbReference type="SUPFAM" id="SSF50156">
    <property type="entry name" value="PDZ domain-like"/>
    <property type="match status" value="1"/>
</dbReference>
<evidence type="ECO:0000256" key="4">
    <source>
        <dbReference type="ARBA" id="ARBA00022825"/>
    </source>
</evidence>
<feature type="domain" description="Tail specific protease" evidence="8">
    <location>
        <begin position="207"/>
        <end position="398"/>
    </location>
</feature>
<accession>A0A0P9F7K3</accession>
<reference evidence="9 10" key="1">
    <citation type="submission" date="2015-09" db="EMBL/GenBank/DDBJ databases">
        <title>Draft genome sequence of Kouleothrix aurantiaca JCM 19913.</title>
        <authorList>
            <person name="Hemp J."/>
        </authorList>
    </citation>
    <scope>NUCLEOTIDE SEQUENCE [LARGE SCALE GENOMIC DNA]</scope>
    <source>
        <strain evidence="9 10">COM-B</strain>
    </source>
</reference>
<dbReference type="GO" id="GO:0008236">
    <property type="term" value="F:serine-type peptidase activity"/>
    <property type="evidence" value="ECO:0007669"/>
    <property type="project" value="UniProtKB-KW"/>
</dbReference>
<dbReference type="InterPro" id="IPR029045">
    <property type="entry name" value="ClpP/crotonase-like_dom_sf"/>
</dbReference>
<dbReference type="CDD" id="cd06782">
    <property type="entry name" value="cpPDZ_CPP-like"/>
    <property type="match status" value="1"/>
</dbReference>
<name>A0A0P9F7K3_9CHLR</name>
<keyword evidence="6" id="KW-0472">Membrane</keyword>
<gene>
    <name evidence="9" type="ORF">SE17_14960</name>
</gene>
<dbReference type="InterPro" id="IPR004447">
    <property type="entry name" value="Peptidase_S41A"/>
</dbReference>